<feature type="non-terminal residue" evidence="2">
    <location>
        <position position="160"/>
    </location>
</feature>
<proteinExistence type="predicted"/>
<evidence type="ECO:0000313" key="3">
    <source>
        <dbReference type="Proteomes" id="UP000789901"/>
    </source>
</evidence>
<feature type="compositionally biased region" description="Polar residues" evidence="1">
    <location>
        <begin position="25"/>
        <end position="69"/>
    </location>
</feature>
<sequence length="160" mass="17889">NIFANMSSKGNKGKSKQNQSKQNSPCQSTTNPSCQTTPSRQSTLPHQSTPPRQSTPNPSRQSTPNPLHQNSLVNQHHILPNVDPTKTYSINVLLNVKHHVLAIAIGPYHRYRVIQKVKDLDPVLDPDHVIGHDLVINDHPISIKHAINDHPYPIKHTIVM</sequence>
<gene>
    <name evidence="2" type="ORF">GMARGA_LOCUS45585</name>
</gene>
<accession>A0ABN7XRS5</accession>
<organism evidence="2 3">
    <name type="scientific">Gigaspora margarita</name>
    <dbReference type="NCBI Taxonomy" id="4874"/>
    <lineage>
        <taxon>Eukaryota</taxon>
        <taxon>Fungi</taxon>
        <taxon>Fungi incertae sedis</taxon>
        <taxon>Mucoromycota</taxon>
        <taxon>Glomeromycotina</taxon>
        <taxon>Glomeromycetes</taxon>
        <taxon>Diversisporales</taxon>
        <taxon>Gigasporaceae</taxon>
        <taxon>Gigaspora</taxon>
    </lineage>
</organism>
<feature type="region of interest" description="Disordered" evidence="1">
    <location>
        <begin position="1"/>
        <end position="69"/>
    </location>
</feature>
<name>A0ABN7XRS5_GIGMA</name>
<evidence type="ECO:0000256" key="1">
    <source>
        <dbReference type="SAM" id="MobiDB-lite"/>
    </source>
</evidence>
<feature type="non-terminal residue" evidence="2">
    <location>
        <position position="1"/>
    </location>
</feature>
<reference evidence="2 3" key="1">
    <citation type="submission" date="2021-06" db="EMBL/GenBank/DDBJ databases">
        <authorList>
            <person name="Kallberg Y."/>
            <person name="Tangrot J."/>
            <person name="Rosling A."/>
        </authorList>
    </citation>
    <scope>NUCLEOTIDE SEQUENCE [LARGE SCALE GENOMIC DNA]</scope>
    <source>
        <strain evidence="2 3">120-4 pot B 10/14</strain>
    </source>
</reference>
<protein>
    <submittedName>
        <fullName evidence="2">32777_t:CDS:1</fullName>
    </submittedName>
</protein>
<dbReference type="Proteomes" id="UP000789901">
    <property type="component" value="Unassembled WGS sequence"/>
</dbReference>
<keyword evidence="3" id="KW-1185">Reference proteome</keyword>
<evidence type="ECO:0000313" key="2">
    <source>
        <dbReference type="EMBL" id="CAG8856764.1"/>
    </source>
</evidence>
<comment type="caution">
    <text evidence="2">The sequence shown here is derived from an EMBL/GenBank/DDBJ whole genome shotgun (WGS) entry which is preliminary data.</text>
</comment>
<dbReference type="EMBL" id="CAJVQB010163606">
    <property type="protein sequence ID" value="CAG8856764.1"/>
    <property type="molecule type" value="Genomic_DNA"/>
</dbReference>